<dbReference type="RefSeq" id="XP_007740567.1">
    <property type="nucleotide sequence ID" value="XM_007742377.1"/>
</dbReference>
<dbReference type="PANTHER" id="PTHR46300">
    <property type="entry name" value="P450, PUTATIVE (EUROFUNG)-RELATED-RELATED"/>
    <property type="match status" value="1"/>
</dbReference>
<dbReference type="HOGENOM" id="CLU_001570_2_1_1"/>
<dbReference type="eggNOG" id="KOG0156">
    <property type="taxonomic scope" value="Eukaryota"/>
</dbReference>
<proteinExistence type="inferred from homology"/>
<keyword evidence="6" id="KW-0503">Monooxygenase</keyword>
<dbReference type="Pfam" id="PF00067">
    <property type="entry name" value="p450"/>
    <property type="match status" value="2"/>
</dbReference>
<dbReference type="PANTHER" id="PTHR46300:SF6">
    <property type="entry name" value="CYTOCHROME P450 2C30"/>
    <property type="match status" value="1"/>
</dbReference>
<dbReference type="OrthoDB" id="2789670at2759"/>
<dbReference type="EMBL" id="AMGX01000002">
    <property type="protein sequence ID" value="EXJ75065.1"/>
    <property type="molecule type" value="Genomic_DNA"/>
</dbReference>
<dbReference type="SUPFAM" id="SSF48264">
    <property type="entry name" value="Cytochrome P450"/>
    <property type="match status" value="1"/>
</dbReference>
<accession>W9XCM2</accession>
<dbReference type="InterPro" id="IPR036396">
    <property type="entry name" value="Cyt_P450_sf"/>
</dbReference>
<dbReference type="Proteomes" id="UP000019471">
    <property type="component" value="Unassembled WGS sequence"/>
</dbReference>
<gene>
    <name evidence="7" type="ORF">A1O5_01761</name>
</gene>
<dbReference type="InterPro" id="IPR001128">
    <property type="entry name" value="Cyt_P450"/>
</dbReference>
<evidence type="ECO:0000313" key="8">
    <source>
        <dbReference type="Proteomes" id="UP000019471"/>
    </source>
</evidence>
<keyword evidence="4 5" id="KW-0408">Iron</keyword>
<sequence length="532" mass="60215">MGLSWILLAILGVAVVLRILRYGQRSKGYPPGPPTLPFIGNLHQLPRSGLLHEKFQEWADQYGPVVSIKLGSQTMILLNDRTAVKELLDKRSQNTSARMDMFLGEFGGHNQILMRNNDETWRRQRRMYHRNLNGQNADVYLPYQDYESIQLLGDLLQTPAKFEDNLKRYTASIGYTIAYGMRINSIEENKAARTLFEGPAQWTAGQVIVGMGLAITDWWPFLRILFRNMPTRIIPFLGEIDRLNRIESDLWDEQYQIVRRKVESGHVRPCTQISTGFQNADQIPVIPNSPHFGFLSRPVSPNTNRPSCADFFFWQAMLLYPQCQKKAQEEIDAIVGADRLPKWSDWDSLPYTRGVLKETMRFYPATITGGMPHAVVKDDMYLGYTIPAGAGLVNNVWAVNNAVENPRNFDPTRFLEDSQSSMESAVQADASKRDHFTFGAGRRICPGAHVADRGLFVAMTRLLWSFNFEPFPGEKVEQDAFQPGFITSPVPFRYAPSFTPSGGDLGVTVLARVREANQQSLACPQVPDKTTE</sequence>
<evidence type="ECO:0000256" key="6">
    <source>
        <dbReference type="RuleBase" id="RU000461"/>
    </source>
</evidence>
<evidence type="ECO:0000256" key="1">
    <source>
        <dbReference type="ARBA" id="ARBA00010617"/>
    </source>
</evidence>
<evidence type="ECO:0000256" key="5">
    <source>
        <dbReference type="PIRSR" id="PIRSR602401-1"/>
    </source>
</evidence>
<dbReference type="Gene3D" id="1.10.630.10">
    <property type="entry name" value="Cytochrome P450"/>
    <property type="match status" value="2"/>
</dbReference>
<name>W9XCM2_9EURO</name>
<protein>
    <recommendedName>
        <fullName evidence="9">Cytochrome P450 oxidoreductase</fullName>
    </recommendedName>
</protein>
<comment type="similarity">
    <text evidence="1 6">Belongs to the cytochrome P450 family.</text>
</comment>
<dbReference type="InterPro" id="IPR050364">
    <property type="entry name" value="Cytochrome_P450_fung"/>
</dbReference>
<dbReference type="GeneID" id="19186494"/>
<dbReference type="InterPro" id="IPR017972">
    <property type="entry name" value="Cyt_P450_CS"/>
</dbReference>
<keyword evidence="8" id="KW-1185">Reference proteome</keyword>
<dbReference type="PROSITE" id="PS00086">
    <property type="entry name" value="CYTOCHROME_P450"/>
    <property type="match status" value="1"/>
</dbReference>
<evidence type="ECO:0000256" key="3">
    <source>
        <dbReference type="ARBA" id="ARBA00023002"/>
    </source>
</evidence>
<keyword evidence="5 6" id="KW-0349">Heme</keyword>
<feature type="binding site" description="axial binding residue" evidence="5">
    <location>
        <position position="445"/>
    </location>
    <ligand>
        <name>heme</name>
        <dbReference type="ChEBI" id="CHEBI:30413"/>
    </ligand>
    <ligandPart>
        <name>Fe</name>
        <dbReference type="ChEBI" id="CHEBI:18248"/>
    </ligandPart>
</feature>
<dbReference type="PRINTS" id="PR00463">
    <property type="entry name" value="EP450I"/>
</dbReference>
<dbReference type="GO" id="GO:0016705">
    <property type="term" value="F:oxidoreductase activity, acting on paired donors, with incorporation or reduction of molecular oxygen"/>
    <property type="evidence" value="ECO:0007669"/>
    <property type="project" value="InterPro"/>
</dbReference>
<evidence type="ECO:0000313" key="7">
    <source>
        <dbReference type="EMBL" id="EXJ75065.1"/>
    </source>
</evidence>
<evidence type="ECO:0000256" key="2">
    <source>
        <dbReference type="ARBA" id="ARBA00022723"/>
    </source>
</evidence>
<dbReference type="STRING" id="1182543.W9XCM2"/>
<evidence type="ECO:0008006" key="9">
    <source>
        <dbReference type="Google" id="ProtNLM"/>
    </source>
</evidence>
<keyword evidence="2 5" id="KW-0479">Metal-binding</keyword>
<dbReference type="InterPro" id="IPR002401">
    <property type="entry name" value="Cyt_P450_E_grp-I"/>
</dbReference>
<dbReference type="GO" id="GO:0020037">
    <property type="term" value="F:heme binding"/>
    <property type="evidence" value="ECO:0007669"/>
    <property type="project" value="InterPro"/>
</dbReference>
<reference evidence="7 8" key="1">
    <citation type="submission" date="2013-03" db="EMBL/GenBank/DDBJ databases">
        <title>The Genome Sequence of Cladophialophora psammophila CBS 110553.</title>
        <authorList>
            <consortium name="The Broad Institute Genomics Platform"/>
            <person name="Cuomo C."/>
            <person name="de Hoog S."/>
            <person name="Gorbushina A."/>
            <person name="Walker B."/>
            <person name="Young S.K."/>
            <person name="Zeng Q."/>
            <person name="Gargeya S."/>
            <person name="Fitzgerald M."/>
            <person name="Haas B."/>
            <person name="Abouelleil A."/>
            <person name="Allen A.W."/>
            <person name="Alvarado L."/>
            <person name="Arachchi H.M."/>
            <person name="Berlin A.M."/>
            <person name="Chapman S.B."/>
            <person name="Gainer-Dewar J."/>
            <person name="Goldberg J."/>
            <person name="Griggs A."/>
            <person name="Gujja S."/>
            <person name="Hansen M."/>
            <person name="Howarth C."/>
            <person name="Imamovic A."/>
            <person name="Ireland A."/>
            <person name="Larimer J."/>
            <person name="McCowan C."/>
            <person name="Murphy C."/>
            <person name="Pearson M."/>
            <person name="Poon T.W."/>
            <person name="Priest M."/>
            <person name="Roberts A."/>
            <person name="Saif S."/>
            <person name="Shea T."/>
            <person name="Sisk P."/>
            <person name="Sykes S."/>
            <person name="Wortman J."/>
            <person name="Nusbaum C."/>
            <person name="Birren B."/>
        </authorList>
    </citation>
    <scope>NUCLEOTIDE SEQUENCE [LARGE SCALE GENOMIC DNA]</scope>
    <source>
        <strain evidence="7 8">CBS 110553</strain>
    </source>
</reference>
<evidence type="ECO:0000256" key="4">
    <source>
        <dbReference type="ARBA" id="ARBA00023004"/>
    </source>
</evidence>
<dbReference type="PRINTS" id="PR00385">
    <property type="entry name" value="P450"/>
</dbReference>
<comment type="cofactor">
    <cofactor evidence="5">
        <name>heme</name>
        <dbReference type="ChEBI" id="CHEBI:30413"/>
    </cofactor>
</comment>
<dbReference type="AlphaFoldDB" id="W9XCM2"/>
<comment type="caution">
    <text evidence="7">The sequence shown here is derived from an EMBL/GenBank/DDBJ whole genome shotgun (WGS) entry which is preliminary data.</text>
</comment>
<dbReference type="GO" id="GO:0005506">
    <property type="term" value="F:iron ion binding"/>
    <property type="evidence" value="ECO:0007669"/>
    <property type="project" value="InterPro"/>
</dbReference>
<dbReference type="GO" id="GO:0004497">
    <property type="term" value="F:monooxygenase activity"/>
    <property type="evidence" value="ECO:0007669"/>
    <property type="project" value="UniProtKB-KW"/>
</dbReference>
<keyword evidence="3 6" id="KW-0560">Oxidoreductase</keyword>
<organism evidence="7 8">
    <name type="scientific">Cladophialophora psammophila CBS 110553</name>
    <dbReference type="NCBI Taxonomy" id="1182543"/>
    <lineage>
        <taxon>Eukaryota</taxon>
        <taxon>Fungi</taxon>
        <taxon>Dikarya</taxon>
        <taxon>Ascomycota</taxon>
        <taxon>Pezizomycotina</taxon>
        <taxon>Eurotiomycetes</taxon>
        <taxon>Chaetothyriomycetidae</taxon>
        <taxon>Chaetothyriales</taxon>
        <taxon>Herpotrichiellaceae</taxon>
        <taxon>Cladophialophora</taxon>
    </lineage>
</organism>